<evidence type="ECO:0000256" key="2">
    <source>
        <dbReference type="ARBA" id="ARBA00006824"/>
    </source>
</evidence>
<evidence type="ECO:0000256" key="3">
    <source>
        <dbReference type="ARBA" id="ARBA00022692"/>
    </source>
</evidence>
<gene>
    <name evidence="6" type="ORF">B7P43_G07645</name>
</gene>
<dbReference type="STRING" id="105785.A0A2J7R2X8"/>
<dbReference type="EMBL" id="NEVH01007824">
    <property type="protein sequence ID" value="PNF35198.1"/>
    <property type="molecule type" value="Genomic_DNA"/>
</dbReference>
<reference evidence="6 7" key="1">
    <citation type="submission" date="2017-12" db="EMBL/GenBank/DDBJ databases">
        <title>Hemimetabolous genomes reveal molecular basis of termite eusociality.</title>
        <authorList>
            <person name="Harrison M.C."/>
            <person name="Jongepier E."/>
            <person name="Robertson H.M."/>
            <person name="Arning N."/>
            <person name="Bitard-Feildel T."/>
            <person name="Chao H."/>
            <person name="Childers C.P."/>
            <person name="Dinh H."/>
            <person name="Doddapaneni H."/>
            <person name="Dugan S."/>
            <person name="Gowin J."/>
            <person name="Greiner C."/>
            <person name="Han Y."/>
            <person name="Hu H."/>
            <person name="Hughes D.S.T."/>
            <person name="Huylmans A.-K."/>
            <person name="Kemena C."/>
            <person name="Kremer L.P.M."/>
            <person name="Lee S.L."/>
            <person name="Lopez-Ezquerra A."/>
            <person name="Mallet L."/>
            <person name="Monroy-Kuhn J.M."/>
            <person name="Moser A."/>
            <person name="Murali S.C."/>
            <person name="Muzny D.M."/>
            <person name="Otani S."/>
            <person name="Piulachs M.-D."/>
            <person name="Poelchau M."/>
            <person name="Qu J."/>
            <person name="Schaub F."/>
            <person name="Wada-Katsumata A."/>
            <person name="Worley K.C."/>
            <person name="Xie Q."/>
            <person name="Ylla G."/>
            <person name="Poulsen M."/>
            <person name="Gibbs R.A."/>
            <person name="Schal C."/>
            <person name="Richards S."/>
            <person name="Belles X."/>
            <person name="Korb J."/>
            <person name="Bornberg-Bauer E."/>
        </authorList>
    </citation>
    <scope>NUCLEOTIDE SEQUENCE [LARGE SCALE GENOMIC DNA]</scope>
    <source>
        <tissue evidence="6">Whole body</tissue>
    </source>
</reference>
<dbReference type="GO" id="GO:0005739">
    <property type="term" value="C:mitochondrion"/>
    <property type="evidence" value="ECO:0007669"/>
    <property type="project" value="TreeGrafter"/>
</dbReference>
<dbReference type="Gene3D" id="3.30.420.10">
    <property type="entry name" value="Ribonuclease H-like superfamily/Ribonuclease H"/>
    <property type="match status" value="1"/>
</dbReference>
<name>A0A2J7R2X8_9NEOP</name>
<comment type="subcellular location">
    <subcellularLocation>
        <location evidence="1">Membrane</location>
        <topology evidence="1">Multi-pass membrane protein</topology>
    </subcellularLocation>
</comment>
<organism evidence="6 7">
    <name type="scientific">Cryptotermes secundus</name>
    <dbReference type="NCBI Taxonomy" id="105785"/>
    <lineage>
        <taxon>Eukaryota</taxon>
        <taxon>Metazoa</taxon>
        <taxon>Ecdysozoa</taxon>
        <taxon>Arthropoda</taxon>
        <taxon>Hexapoda</taxon>
        <taxon>Insecta</taxon>
        <taxon>Pterygota</taxon>
        <taxon>Neoptera</taxon>
        <taxon>Polyneoptera</taxon>
        <taxon>Dictyoptera</taxon>
        <taxon>Blattodea</taxon>
        <taxon>Blattoidea</taxon>
        <taxon>Termitoidae</taxon>
        <taxon>Kalotermitidae</taxon>
        <taxon>Cryptotermitinae</taxon>
        <taxon>Cryptotermes</taxon>
    </lineage>
</organism>
<keyword evidence="7" id="KW-1185">Reference proteome</keyword>
<dbReference type="Pfam" id="PF04117">
    <property type="entry name" value="Mpv17_PMP22"/>
    <property type="match status" value="1"/>
</dbReference>
<evidence type="ECO:0000256" key="5">
    <source>
        <dbReference type="ARBA" id="ARBA00023136"/>
    </source>
</evidence>
<accession>A0A2J7R2X8</accession>
<dbReference type="InterPro" id="IPR007248">
    <property type="entry name" value="Mpv17_PMP22"/>
</dbReference>
<dbReference type="GO" id="GO:0003676">
    <property type="term" value="F:nucleic acid binding"/>
    <property type="evidence" value="ECO:0007669"/>
    <property type="project" value="InterPro"/>
</dbReference>
<proteinExistence type="inferred from homology"/>
<protein>
    <submittedName>
        <fullName evidence="6">Uncharacterized protein</fullName>
    </submittedName>
</protein>
<dbReference type="InParanoid" id="A0A2J7R2X8"/>
<evidence type="ECO:0000313" key="6">
    <source>
        <dbReference type="EMBL" id="PNF35198.1"/>
    </source>
</evidence>
<evidence type="ECO:0000313" key="7">
    <source>
        <dbReference type="Proteomes" id="UP000235965"/>
    </source>
</evidence>
<keyword evidence="4" id="KW-1133">Transmembrane helix</keyword>
<dbReference type="Proteomes" id="UP000235965">
    <property type="component" value="Unassembled WGS sequence"/>
</dbReference>
<comment type="similarity">
    <text evidence="2">Belongs to the peroxisomal membrane protein PXMP2/4 family.</text>
</comment>
<dbReference type="PANTHER" id="PTHR11266">
    <property type="entry name" value="PEROXISOMAL MEMBRANE PROTEIN 2, PXMP2 MPV17"/>
    <property type="match status" value="1"/>
</dbReference>
<dbReference type="OrthoDB" id="430207at2759"/>
<evidence type="ECO:0000256" key="1">
    <source>
        <dbReference type="ARBA" id="ARBA00004141"/>
    </source>
</evidence>
<keyword evidence="3" id="KW-0812">Transmembrane</keyword>
<dbReference type="AlphaFoldDB" id="A0A2J7R2X8"/>
<keyword evidence="5" id="KW-0472">Membrane</keyword>
<dbReference type="GO" id="GO:0016020">
    <property type="term" value="C:membrane"/>
    <property type="evidence" value="ECO:0007669"/>
    <property type="project" value="UniProtKB-SubCell"/>
</dbReference>
<comment type="caution">
    <text evidence="6">The sequence shown here is derived from an EMBL/GenBank/DDBJ whole genome shotgun (WGS) entry which is preliminary data.</text>
</comment>
<evidence type="ECO:0000256" key="4">
    <source>
        <dbReference type="ARBA" id="ARBA00022989"/>
    </source>
</evidence>
<sequence>MIAYSLTWPISNLCQQAIRGNKEWDFAEALRFCLYGSCFVAPTLHGWLRLAANMWPELNFKSAIAKYSEHLHFHNLLWLLVADRSTPWDIGVVAKNFDFYAQQFRNVGICLKLIRAVVGSLTAEKSPLHLIAAYLYVYGHEIHYCLQALVEQICYTPFAMVCFFFIMTLLEGKTIGEASTEVKVKFFPTYQNGQETLEDEQSSGRPSTSRTEEIIGKVRQLIRYDQRMTITELEQEVGTVTGHFYDQVLQRLCDAVRRKWCDKWQGQWLLHHDNAPSHTLLVVGACVWPVVQTINYTVVSEKNRVPFVGICSLLWTCFLAYMKQLEAQKLAKIQETRKLGTEQRASTHSTYVILVQ</sequence>
<dbReference type="PANTHER" id="PTHR11266:SF75">
    <property type="entry name" value="IP10007P-RELATED"/>
    <property type="match status" value="1"/>
</dbReference>
<dbReference type="InterPro" id="IPR036397">
    <property type="entry name" value="RNaseH_sf"/>
</dbReference>